<accession>A0A669QPY9</accession>
<comment type="similarity">
    <text evidence="3">Belongs to the SAMHD1 family.</text>
</comment>
<keyword evidence="14" id="KW-0391">Immunity</keyword>
<evidence type="ECO:0000256" key="14">
    <source>
        <dbReference type="ARBA" id="ARBA00022859"/>
    </source>
</evidence>
<dbReference type="Proteomes" id="UP000472261">
    <property type="component" value="Unplaced"/>
</dbReference>
<dbReference type="InterPro" id="IPR003607">
    <property type="entry name" value="HD/PDEase_dom"/>
</dbReference>
<dbReference type="GO" id="GO:0008832">
    <property type="term" value="F:dGTPase activity"/>
    <property type="evidence" value="ECO:0007669"/>
    <property type="project" value="TreeGrafter"/>
</dbReference>
<protein>
    <recommendedName>
        <fullName evidence="4">Deoxynucleoside triphosphate triphosphohydrolase SAMHD1</fullName>
    </recommendedName>
</protein>
<dbReference type="SMART" id="SM00471">
    <property type="entry name" value="HDc"/>
    <property type="match status" value="1"/>
</dbReference>
<evidence type="ECO:0000256" key="3">
    <source>
        <dbReference type="ARBA" id="ARBA00005776"/>
    </source>
</evidence>
<evidence type="ECO:0000256" key="24">
    <source>
        <dbReference type="SAM" id="MobiDB-lite"/>
    </source>
</evidence>
<sequence>MAARGDLLRVVRVGSRGKACSTVGLSWPAGSCCSVPALPRVPAGLLLPPLLAAARRTARSSPAPPAPRTSRASAARECALLGRSGGGRRGHGGAAGSAVQRWWPRARGRVGAGRAPQGASRAGRGAEPRAAAPGAAPRADVTAAPAPRGGAGAERAMGSPAAGWAAAPAKRARREGFAESSGGGAACGDPRLWDTERLCRHLSRSGVGEPDLLRRFRESGVTGAMLLDLPACALRVTRVCLPDERLKVLACLNQLRQTVDIMKVFNDPVHGHIEIHPLLVRIIDTPQFQRLRYIKQLGGTYFVFPGASHNRFEHSLGVGYLAGCLVRELKERQPELDITQRDILCVEIAGLCHDLGHGPFSHMFDGRFIPLARQGLNWKHETASVEMFEHLITSNKLEGVMELYGLVLEEDMVFIKEQIGGPIDETICEESWPYRGRPKEKSFLYEIVANKKNGIDVDKWDYFARDCHHLGIQNNFDYRRLIKFTRVCEAGNQKHICARDKEVGNLYDMFHTRNCLHRRAYQHKIGNIIEIMITEAFQKADSFFQIEGSKGKLYQISTAMEDMEAYTKLTDNIYLEILHSSRPELSEAREILRKIERRELYKFLGETQPEKLNEIPKDEYDDLAGDIANSKPEKDPPDMELTAEDFIVDVVNMDYGMKDQNPIDNVLFYCKADPSKAIRISKEQVSRLLPGTFSEQVIRVYCKHQDPVIVLAAKQYFVQWCIKRDFTKPQDGDVVAPHLTPLKQSWNSRSRDEYVTASEPSCKQKLSFNK</sequence>
<keyword evidence="9" id="KW-0479">Metal-binding</keyword>
<evidence type="ECO:0000256" key="13">
    <source>
        <dbReference type="ARBA" id="ARBA00022833"/>
    </source>
</evidence>
<comment type="subcellular location">
    <subcellularLocation>
        <location evidence="2">Chromosome</location>
    </subcellularLocation>
    <subcellularLocation>
        <location evidence="1">Nucleus</location>
    </subcellularLocation>
</comment>
<evidence type="ECO:0000256" key="1">
    <source>
        <dbReference type="ARBA" id="ARBA00004123"/>
    </source>
</evidence>
<dbReference type="InterPro" id="IPR050135">
    <property type="entry name" value="dGTPase-like"/>
</dbReference>
<evidence type="ECO:0000256" key="8">
    <source>
        <dbReference type="ARBA" id="ARBA00022705"/>
    </source>
</evidence>
<dbReference type="GO" id="GO:0005634">
    <property type="term" value="C:nucleus"/>
    <property type="evidence" value="ECO:0007669"/>
    <property type="project" value="UniProtKB-SubCell"/>
</dbReference>
<evidence type="ECO:0000256" key="9">
    <source>
        <dbReference type="ARBA" id="ARBA00022723"/>
    </source>
</evidence>
<evidence type="ECO:0000256" key="23">
    <source>
        <dbReference type="ARBA" id="ARBA00049451"/>
    </source>
</evidence>
<keyword evidence="7" id="KW-0399">Innate immunity</keyword>
<keyword evidence="6" id="KW-0021">Allosteric enzyme</keyword>
<keyword evidence="18" id="KW-0539">Nucleus</keyword>
<dbReference type="GO" id="GO:0005694">
    <property type="term" value="C:chromosome"/>
    <property type="evidence" value="ECO:0007669"/>
    <property type="project" value="UniProtKB-SubCell"/>
</dbReference>
<dbReference type="CDD" id="cd00077">
    <property type="entry name" value="HDc"/>
    <property type="match status" value="1"/>
</dbReference>
<comment type="catalytic activity">
    <reaction evidence="22">
        <text>dGTP + H2O = 2'-deoxyguanosine + triphosphate + H(+)</text>
        <dbReference type="Rhea" id="RHEA:15193"/>
        <dbReference type="ChEBI" id="CHEBI:15377"/>
        <dbReference type="ChEBI" id="CHEBI:15378"/>
        <dbReference type="ChEBI" id="CHEBI:17172"/>
        <dbReference type="ChEBI" id="CHEBI:18036"/>
        <dbReference type="ChEBI" id="CHEBI:61429"/>
    </reaction>
    <physiologicalReaction direction="left-to-right" evidence="22">
        <dbReference type="Rhea" id="RHEA:15194"/>
    </physiologicalReaction>
</comment>
<reference evidence="26" key="1">
    <citation type="submission" date="2025-08" db="UniProtKB">
        <authorList>
            <consortium name="Ensembl"/>
        </authorList>
    </citation>
    <scope>IDENTIFICATION</scope>
</reference>
<dbReference type="Gene3D" id="1.10.3210.10">
    <property type="entry name" value="Hypothetical protein af1432"/>
    <property type="match status" value="1"/>
</dbReference>
<evidence type="ECO:0000256" key="5">
    <source>
        <dbReference type="ARBA" id="ARBA00022454"/>
    </source>
</evidence>
<dbReference type="PANTHER" id="PTHR11373">
    <property type="entry name" value="DEOXYNUCLEOSIDE TRIPHOSPHATE TRIPHOSPHOHYDROLASE"/>
    <property type="match status" value="1"/>
</dbReference>
<keyword evidence="11" id="KW-0227">DNA damage</keyword>
<evidence type="ECO:0000256" key="21">
    <source>
        <dbReference type="ARBA" id="ARBA00048183"/>
    </source>
</evidence>
<dbReference type="FunFam" id="3.30.70.2760:FF:000002">
    <property type="entry name" value="SAM and HD domain-containing deoxynucleoside triphosphate triphosphohydrolase 1"/>
    <property type="match status" value="1"/>
</dbReference>
<dbReference type="FunFam" id="1.10.3210.10:FF:000015">
    <property type="entry name" value="Deoxynucleoside triphosphate triphosphohydrolase SAMHD1"/>
    <property type="match status" value="1"/>
</dbReference>
<dbReference type="Pfam" id="PF01966">
    <property type="entry name" value="HD"/>
    <property type="match status" value="1"/>
</dbReference>
<dbReference type="GO" id="GO:0006281">
    <property type="term" value="P:DNA repair"/>
    <property type="evidence" value="ECO:0007669"/>
    <property type="project" value="UniProtKB-KW"/>
</dbReference>
<dbReference type="CDD" id="cd09508">
    <property type="entry name" value="SAM_HD"/>
    <property type="match status" value="1"/>
</dbReference>
<evidence type="ECO:0000256" key="20">
    <source>
        <dbReference type="ARBA" id="ARBA00047812"/>
    </source>
</evidence>
<keyword evidence="12" id="KW-0378">Hydrolase</keyword>
<dbReference type="GO" id="GO:0006203">
    <property type="term" value="P:dGTP catabolic process"/>
    <property type="evidence" value="ECO:0007669"/>
    <property type="project" value="TreeGrafter"/>
</dbReference>
<evidence type="ECO:0000256" key="16">
    <source>
        <dbReference type="ARBA" id="ARBA00023134"/>
    </source>
</evidence>
<evidence type="ECO:0000256" key="22">
    <source>
        <dbReference type="ARBA" id="ARBA00049174"/>
    </source>
</evidence>
<dbReference type="PROSITE" id="PS51831">
    <property type="entry name" value="HD"/>
    <property type="match status" value="1"/>
</dbReference>
<keyword evidence="27" id="KW-1185">Reference proteome</keyword>
<dbReference type="GO" id="GO:0045087">
    <property type="term" value="P:innate immune response"/>
    <property type="evidence" value="ECO:0007669"/>
    <property type="project" value="UniProtKB-KW"/>
</dbReference>
<organism evidence="26 27">
    <name type="scientific">Phasianus colchicus</name>
    <name type="common">Common pheasant</name>
    <dbReference type="NCBI Taxonomy" id="9054"/>
    <lineage>
        <taxon>Eukaryota</taxon>
        <taxon>Metazoa</taxon>
        <taxon>Chordata</taxon>
        <taxon>Craniata</taxon>
        <taxon>Vertebrata</taxon>
        <taxon>Euteleostomi</taxon>
        <taxon>Archelosauria</taxon>
        <taxon>Archosauria</taxon>
        <taxon>Dinosauria</taxon>
        <taxon>Saurischia</taxon>
        <taxon>Theropoda</taxon>
        <taxon>Coelurosauria</taxon>
        <taxon>Aves</taxon>
        <taxon>Neognathae</taxon>
        <taxon>Galloanserae</taxon>
        <taxon>Galliformes</taxon>
        <taxon>Phasianidae</taxon>
        <taxon>Phasianinae</taxon>
        <taxon>Phasianus</taxon>
    </lineage>
</organism>
<dbReference type="GO" id="GO:0005525">
    <property type="term" value="F:GTP binding"/>
    <property type="evidence" value="ECO:0007669"/>
    <property type="project" value="UniProtKB-KW"/>
</dbReference>
<keyword evidence="15" id="KW-0051">Antiviral defense</keyword>
<feature type="domain" description="HD" evidence="25">
    <location>
        <begin position="311"/>
        <end position="463"/>
    </location>
</feature>
<evidence type="ECO:0000256" key="11">
    <source>
        <dbReference type="ARBA" id="ARBA00022763"/>
    </source>
</evidence>
<keyword evidence="8" id="KW-0235">DNA replication</keyword>
<comment type="catalytic activity">
    <reaction evidence="23">
        <text>dTTP + H2O = thymidine + triphosphate + H(+)</text>
        <dbReference type="Rhea" id="RHEA:80079"/>
        <dbReference type="ChEBI" id="CHEBI:15377"/>
        <dbReference type="ChEBI" id="CHEBI:15378"/>
        <dbReference type="ChEBI" id="CHEBI:17748"/>
        <dbReference type="ChEBI" id="CHEBI:18036"/>
        <dbReference type="ChEBI" id="CHEBI:37568"/>
    </reaction>
    <physiologicalReaction direction="left-to-right" evidence="23">
        <dbReference type="Rhea" id="RHEA:80080"/>
    </physiologicalReaction>
</comment>
<feature type="region of interest" description="Disordered" evidence="24">
    <location>
        <begin position="82"/>
        <end position="164"/>
    </location>
</feature>
<name>A0A669QPY9_PHACC</name>
<proteinExistence type="inferred from homology"/>
<keyword evidence="10" id="KW-0547">Nucleotide-binding</keyword>
<keyword evidence="5" id="KW-0158">Chromosome</keyword>
<dbReference type="InterPro" id="IPR013761">
    <property type="entry name" value="SAM/pointed_sf"/>
</dbReference>
<keyword evidence="16" id="KW-0342">GTP-binding</keyword>
<evidence type="ECO:0000256" key="10">
    <source>
        <dbReference type="ARBA" id="ARBA00022741"/>
    </source>
</evidence>
<dbReference type="InterPro" id="IPR006674">
    <property type="entry name" value="HD_domain"/>
</dbReference>
<evidence type="ECO:0000256" key="15">
    <source>
        <dbReference type="ARBA" id="ARBA00023118"/>
    </source>
</evidence>
<evidence type="ECO:0000256" key="18">
    <source>
        <dbReference type="ARBA" id="ARBA00023242"/>
    </source>
</evidence>
<dbReference type="SUPFAM" id="SSF109604">
    <property type="entry name" value="HD-domain/PDEase-like"/>
    <property type="match status" value="1"/>
</dbReference>
<dbReference type="SUPFAM" id="SSF47769">
    <property type="entry name" value="SAM/Pointed domain"/>
    <property type="match status" value="1"/>
</dbReference>
<evidence type="ECO:0000313" key="27">
    <source>
        <dbReference type="Proteomes" id="UP000472261"/>
    </source>
</evidence>
<evidence type="ECO:0000256" key="12">
    <source>
        <dbReference type="ARBA" id="ARBA00022801"/>
    </source>
</evidence>
<dbReference type="GO" id="GO:0046872">
    <property type="term" value="F:metal ion binding"/>
    <property type="evidence" value="ECO:0007669"/>
    <property type="project" value="UniProtKB-KW"/>
</dbReference>
<evidence type="ECO:0000256" key="19">
    <source>
        <dbReference type="ARBA" id="ARBA00047701"/>
    </source>
</evidence>
<dbReference type="Ensembl" id="ENSPCLT00000030206.1">
    <property type="protein sequence ID" value="ENSPCLP00000021775.1"/>
    <property type="gene ID" value="ENSPCLG00000019174.1"/>
</dbReference>
<dbReference type="Gene3D" id="3.30.70.2760">
    <property type="match status" value="1"/>
</dbReference>
<keyword evidence="17" id="KW-0234">DNA repair</keyword>
<evidence type="ECO:0000256" key="6">
    <source>
        <dbReference type="ARBA" id="ARBA00022533"/>
    </source>
</evidence>
<evidence type="ECO:0000256" key="7">
    <source>
        <dbReference type="ARBA" id="ARBA00022588"/>
    </source>
</evidence>
<comment type="catalytic activity">
    <reaction evidence="21">
        <text>a 2'-deoxyribonucleoside 5'-triphosphate + H2O = a 2'-deoxyribonucleoside + triphosphate + H(+)</text>
        <dbReference type="Rhea" id="RHEA:46148"/>
        <dbReference type="ChEBI" id="CHEBI:15377"/>
        <dbReference type="ChEBI" id="CHEBI:15378"/>
        <dbReference type="ChEBI" id="CHEBI:18036"/>
        <dbReference type="ChEBI" id="CHEBI:18274"/>
        <dbReference type="ChEBI" id="CHEBI:61560"/>
    </reaction>
    <physiologicalReaction direction="left-to-right" evidence="21">
        <dbReference type="Rhea" id="RHEA:46149"/>
    </physiologicalReaction>
</comment>
<dbReference type="GO" id="GO:0045088">
    <property type="term" value="P:regulation of innate immune response"/>
    <property type="evidence" value="ECO:0007669"/>
    <property type="project" value="TreeGrafter"/>
</dbReference>
<evidence type="ECO:0000313" key="26">
    <source>
        <dbReference type="Ensembl" id="ENSPCLP00000021775.1"/>
    </source>
</evidence>
<evidence type="ECO:0000256" key="17">
    <source>
        <dbReference type="ARBA" id="ARBA00023204"/>
    </source>
</evidence>
<dbReference type="PANTHER" id="PTHR11373:SF4">
    <property type="entry name" value="DEOXYNUCLEOSIDE TRIPHOSPHATE TRIPHOSPHOHYDROLASE SAMHD1"/>
    <property type="match status" value="1"/>
</dbReference>
<dbReference type="AlphaFoldDB" id="A0A669QPY9"/>
<evidence type="ECO:0000256" key="4">
    <source>
        <dbReference type="ARBA" id="ARBA00020285"/>
    </source>
</evidence>
<dbReference type="GO" id="GO:0051607">
    <property type="term" value="P:defense response to virus"/>
    <property type="evidence" value="ECO:0007669"/>
    <property type="project" value="UniProtKB-KW"/>
</dbReference>
<keyword evidence="13" id="KW-0862">Zinc</keyword>
<comment type="catalytic activity">
    <reaction evidence="19">
        <text>dCTP + H2O = 2'-deoxycytidine + triphosphate + H(+)</text>
        <dbReference type="Rhea" id="RHEA:80083"/>
        <dbReference type="ChEBI" id="CHEBI:15377"/>
        <dbReference type="ChEBI" id="CHEBI:15378"/>
        <dbReference type="ChEBI" id="CHEBI:15698"/>
        <dbReference type="ChEBI" id="CHEBI:18036"/>
        <dbReference type="ChEBI" id="CHEBI:61481"/>
    </reaction>
    <physiologicalReaction direction="left-to-right" evidence="19">
        <dbReference type="Rhea" id="RHEA:80084"/>
    </physiologicalReaction>
</comment>
<comment type="catalytic activity">
    <reaction evidence="20">
        <text>dATP + H2O = 2'-deoxyadenosine + triphosphate + H(+)</text>
        <dbReference type="Rhea" id="RHEA:67648"/>
        <dbReference type="ChEBI" id="CHEBI:15377"/>
        <dbReference type="ChEBI" id="CHEBI:15378"/>
        <dbReference type="ChEBI" id="CHEBI:17256"/>
        <dbReference type="ChEBI" id="CHEBI:18036"/>
        <dbReference type="ChEBI" id="CHEBI:61404"/>
    </reaction>
    <physiologicalReaction direction="left-to-right" evidence="20">
        <dbReference type="Rhea" id="RHEA:67649"/>
    </physiologicalReaction>
</comment>
<feature type="compositionally biased region" description="Low complexity" evidence="24">
    <location>
        <begin position="112"/>
        <end position="164"/>
    </location>
</feature>
<reference evidence="26" key="2">
    <citation type="submission" date="2025-09" db="UniProtKB">
        <authorList>
            <consortium name="Ensembl"/>
        </authorList>
    </citation>
    <scope>IDENTIFICATION</scope>
</reference>
<evidence type="ECO:0000259" key="25">
    <source>
        <dbReference type="PROSITE" id="PS51831"/>
    </source>
</evidence>
<evidence type="ECO:0000256" key="2">
    <source>
        <dbReference type="ARBA" id="ARBA00004286"/>
    </source>
</evidence>
<dbReference type="GO" id="GO:0006260">
    <property type="term" value="P:DNA replication"/>
    <property type="evidence" value="ECO:0007669"/>
    <property type="project" value="UniProtKB-KW"/>
</dbReference>